<evidence type="ECO:0000313" key="2">
    <source>
        <dbReference type="EMBL" id="MBB4749129.1"/>
    </source>
</evidence>
<proteinExistence type="predicted"/>
<dbReference type="InterPro" id="IPR024411">
    <property type="entry name" value="Tail_terminator_phage"/>
</dbReference>
<evidence type="ECO:0000313" key="3">
    <source>
        <dbReference type="Proteomes" id="UP000590511"/>
    </source>
</evidence>
<dbReference type="Proteomes" id="UP000631312">
    <property type="component" value="Unassembled WGS sequence"/>
</dbReference>
<evidence type="ECO:0000313" key="4">
    <source>
        <dbReference type="Proteomes" id="UP000631312"/>
    </source>
</evidence>
<keyword evidence="4" id="KW-1185">Reference proteome</keyword>
<evidence type="ECO:0008006" key="5">
    <source>
        <dbReference type="Google" id="ProtNLM"/>
    </source>
</evidence>
<comment type="caution">
    <text evidence="2">The sequence shown here is derived from an EMBL/GenBank/DDBJ whole genome shotgun (WGS) entry which is preliminary data.</text>
</comment>
<dbReference type="RefSeq" id="WP_188121499.1">
    <property type="nucleotide sequence ID" value="NZ_BOMP01000098.1"/>
</dbReference>
<dbReference type="AlphaFoldDB" id="A0A7W7HEN1"/>
<protein>
    <recommendedName>
        <fullName evidence="5">Tail terminator</fullName>
    </recommendedName>
</protein>
<organism evidence="2 3">
    <name type="scientific">Actinoplanes lobatus</name>
    <dbReference type="NCBI Taxonomy" id="113568"/>
    <lineage>
        <taxon>Bacteria</taxon>
        <taxon>Bacillati</taxon>
        <taxon>Actinomycetota</taxon>
        <taxon>Actinomycetes</taxon>
        <taxon>Micromonosporales</taxon>
        <taxon>Micromonosporaceae</taxon>
        <taxon>Actinoplanes</taxon>
    </lineage>
</organism>
<reference evidence="2 3" key="1">
    <citation type="submission" date="2020-08" db="EMBL/GenBank/DDBJ databases">
        <title>Sequencing the genomes of 1000 actinobacteria strains.</title>
        <authorList>
            <person name="Klenk H.-P."/>
        </authorList>
    </citation>
    <scope>NUCLEOTIDE SEQUENCE [LARGE SCALE GENOMIC DNA]</scope>
    <source>
        <strain evidence="2 3">DSM 43150</strain>
    </source>
</reference>
<gene>
    <name evidence="1" type="ORF">Alo02nite_56710</name>
    <name evidence="2" type="ORF">BJ964_003290</name>
</gene>
<name>A0A7W7HEN1_9ACTN</name>
<evidence type="ECO:0000313" key="1">
    <source>
        <dbReference type="EMBL" id="GIE42773.1"/>
    </source>
</evidence>
<dbReference type="EMBL" id="BOMP01000098">
    <property type="protein sequence ID" value="GIE42773.1"/>
    <property type="molecule type" value="Genomic_DNA"/>
</dbReference>
<sequence>MATGDGWTSRLLTGLAEHLADADIGTWDPTGTSYADDDTAIAIRAIPDQPDRLVTITAYPVGTNLPGLADHRTGVQIRLRAGPDPRDCDDLADAVFDALDGASGLVWGDIPVVSVSRTSYTSLGQDGSRRWERSENFFVDAMRPTANNTD</sequence>
<dbReference type="Pfam" id="PF12691">
    <property type="entry name" value="Phage_tail_terminator_6"/>
    <property type="match status" value="1"/>
</dbReference>
<reference evidence="1 4" key="2">
    <citation type="submission" date="2021-01" db="EMBL/GenBank/DDBJ databases">
        <title>Whole genome shotgun sequence of Actinoplanes lobatus NBRC 12513.</title>
        <authorList>
            <person name="Komaki H."/>
            <person name="Tamura T."/>
        </authorList>
    </citation>
    <scope>NUCLEOTIDE SEQUENCE [LARGE SCALE GENOMIC DNA]</scope>
    <source>
        <strain evidence="1 4">NBRC 12513</strain>
    </source>
</reference>
<dbReference type="EMBL" id="JACHNC010000001">
    <property type="protein sequence ID" value="MBB4749129.1"/>
    <property type="molecule type" value="Genomic_DNA"/>
</dbReference>
<accession>A0A7W7HEN1</accession>
<dbReference type="Proteomes" id="UP000590511">
    <property type="component" value="Unassembled WGS sequence"/>
</dbReference>